<feature type="region of interest" description="Disordered" evidence="4">
    <location>
        <begin position="94"/>
        <end position="117"/>
    </location>
</feature>
<evidence type="ECO:0000256" key="2">
    <source>
        <dbReference type="ARBA" id="ARBA00022857"/>
    </source>
</evidence>
<evidence type="ECO:0000256" key="3">
    <source>
        <dbReference type="ARBA" id="ARBA00023002"/>
    </source>
</evidence>
<feature type="domain" description="Ketopantoate reductase N-terminal" evidence="6">
    <location>
        <begin position="111"/>
        <end position="229"/>
    </location>
</feature>
<dbReference type="PANTHER" id="PTHR43765:SF2">
    <property type="entry name" value="2-DEHYDROPANTOATE 2-REDUCTASE"/>
    <property type="match status" value="1"/>
</dbReference>
<evidence type="ECO:0000256" key="4">
    <source>
        <dbReference type="SAM" id="MobiDB-lite"/>
    </source>
</evidence>
<keyword evidence="2" id="KW-0521">NADP</keyword>
<name>A0A238FHY9_9BASI</name>
<sequence length="571" mass="63009">MRIHCLGVGSIGSLLATSFATAPSPPAIRLIVRRKDLLAKLVASQKPSENTTDHTSSASGRDPRVALTIERDGIPHRYGRFELEHTLTPTDQLQMSPTTADVLPSISSSKYPSTGGGLSRNDPISTLIVTTKAPQTLQAMKHLIPRLSSSSTVVLCHNGMGVLENLLEQYWPDDQDENPYSSSSSLGDYGNRRGRPSFICATTSHGVWRRSADHFVHAGMGKFQFGVVPNRSTLSLIQSHWLDEPTSNPLLNPQSLISPTLEHLPTSTSLQATLDLLLRTTSLNPIWLPLPRLQIAQLQKLAINCAVNSLTAVLGVHNGALVGSRAAKEMCREVARECSSVFAAHVMGPEEEEGEREREDGSSLSDSESTYDESTTALRRRTAKTFARNHALSEHSLLHAMMQVIFATSTNVSSTLADLEAIEPIQDLAKLDLGQLRGGENSQARLRARFPFPTRTEIDYINGYVSALGKRYEIPTPLIDGLATMVKLKEEMIVHGAVERLRKQSEKRTQVAAEKAKMANSTQTLKKSKGRKRLEKVLALRQKHMKVEWERQRDKNFDGQSTGYDRRLDDA</sequence>
<evidence type="ECO:0000313" key="9">
    <source>
        <dbReference type="Proteomes" id="UP000198372"/>
    </source>
</evidence>
<dbReference type="GO" id="GO:0005739">
    <property type="term" value="C:mitochondrion"/>
    <property type="evidence" value="ECO:0007669"/>
    <property type="project" value="TreeGrafter"/>
</dbReference>
<protein>
    <submittedName>
        <fullName evidence="8">BQ2448_3550 protein</fullName>
    </submittedName>
</protein>
<dbReference type="STRING" id="269621.A0A238FHY9"/>
<proteinExistence type="inferred from homology"/>
<feature type="compositionally biased region" description="Polar residues" evidence="4">
    <location>
        <begin position="94"/>
        <end position="112"/>
    </location>
</feature>
<evidence type="ECO:0000256" key="1">
    <source>
        <dbReference type="ARBA" id="ARBA00007870"/>
    </source>
</evidence>
<accession>A0A238FHY9</accession>
<gene>
    <name evidence="8" type="ORF">BQ2448_3550</name>
</gene>
<dbReference type="EMBL" id="FMSP01000006">
    <property type="protein sequence ID" value="SCV70788.1"/>
    <property type="molecule type" value="Genomic_DNA"/>
</dbReference>
<reference evidence="9" key="1">
    <citation type="submission" date="2016-09" db="EMBL/GenBank/DDBJ databases">
        <authorList>
            <person name="Jeantristanb JTB J.-T."/>
            <person name="Ricardo R."/>
        </authorList>
    </citation>
    <scope>NUCLEOTIDE SEQUENCE [LARGE SCALE GENOMIC DNA]</scope>
</reference>
<dbReference type="InterPro" id="IPR013332">
    <property type="entry name" value="KPR_N"/>
</dbReference>
<evidence type="ECO:0000259" key="6">
    <source>
        <dbReference type="Pfam" id="PF02558"/>
    </source>
</evidence>
<dbReference type="Pfam" id="PF08546">
    <property type="entry name" value="ApbA_C"/>
    <property type="match status" value="2"/>
</dbReference>
<dbReference type="Proteomes" id="UP000198372">
    <property type="component" value="Unassembled WGS sequence"/>
</dbReference>
<dbReference type="InterPro" id="IPR013752">
    <property type="entry name" value="KPA_reductase"/>
</dbReference>
<feature type="domain" description="Ketopantoate reductase C-terminal" evidence="7">
    <location>
        <begin position="296"/>
        <end position="422"/>
    </location>
</feature>
<feature type="signal peptide" evidence="5">
    <location>
        <begin position="1"/>
        <end position="20"/>
    </location>
</feature>
<dbReference type="Pfam" id="PF02558">
    <property type="entry name" value="ApbA"/>
    <property type="match status" value="1"/>
</dbReference>
<feature type="region of interest" description="Disordered" evidence="4">
    <location>
        <begin position="345"/>
        <end position="377"/>
    </location>
</feature>
<feature type="compositionally biased region" description="Low complexity" evidence="4">
    <location>
        <begin position="362"/>
        <end position="376"/>
    </location>
</feature>
<keyword evidence="9" id="KW-1185">Reference proteome</keyword>
<dbReference type="OrthoDB" id="73846at2759"/>
<dbReference type="Gene3D" id="3.40.50.720">
    <property type="entry name" value="NAD(P)-binding Rossmann-like Domain"/>
    <property type="match status" value="1"/>
</dbReference>
<organism evidence="8 9">
    <name type="scientific">Microbotryum intermedium</name>
    <dbReference type="NCBI Taxonomy" id="269621"/>
    <lineage>
        <taxon>Eukaryota</taxon>
        <taxon>Fungi</taxon>
        <taxon>Dikarya</taxon>
        <taxon>Basidiomycota</taxon>
        <taxon>Pucciniomycotina</taxon>
        <taxon>Microbotryomycetes</taxon>
        <taxon>Microbotryales</taxon>
        <taxon>Microbotryaceae</taxon>
        <taxon>Microbotryum</taxon>
    </lineage>
</organism>
<keyword evidence="5" id="KW-0732">Signal</keyword>
<dbReference type="InterPro" id="IPR008927">
    <property type="entry name" value="6-PGluconate_DH-like_C_sf"/>
</dbReference>
<keyword evidence="3" id="KW-0560">Oxidoreductase</keyword>
<feature type="chain" id="PRO_5013302985" evidence="5">
    <location>
        <begin position="21"/>
        <end position="571"/>
    </location>
</feature>
<evidence type="ECO:0000256" key="5">
    <source>
        <dbReference type="SAM" id="SignalP"/>
    </source>
</evidence>
<dbReference type="GO" id="GO:0008677">
    <property type="term" value="F:2-dehydropantoate 2-reductase activity"/>
    <property type="evidence" value="ECO:0007669"/>
    <property type="project" value="TreeGrafter"/>
</dbReference>
<evidence type="ECO:0000313" key="8">
    <source>
        <dbReference type="EMBL" id="SCV70788.1"/>
    </source>
</evidence>
<feature type="region of interest" description="Disordered" evidence="4">
    <location>
        <begin position="43"/>
        <end position="66"/>
    </location>
</feature>
<feature type="region of interest" description="Disordered" evidence="4">
    <location>
        <begin position="549"/>
        <end position="571"/>
    </location>
</feature>
<dbReference type="SUPFAM" id="SSF48179">
    <property type="entry name" value="6-phosphogluconate dehydrogenase C-terminal domain-like"/>
    <property type="match status" value="2"/>
</dbReference>
<dbReference type="InterPro" id="IPR036291">
    <property type="entry name" value="NAD(P)-bd_dom_sf"/>
</dbReference>
<dbReference type="InterPro" id="IPR013328">
    <property type="entry name" value="6PGD_dom2"/>
</dbReference>
<dbReference type="SUPFAM" id="SSF51735">
    <property type="entry name" value="NAD(P)-binding Rossmann-fold domains"/>
    <property type="match status" value="1"/>
</dbReference>
<dbReference type="GO" id="GO:0050661">
    <property type="term" value="F:NADP binding"/>
    <property type="evidence" value="ECO:0007669"/>
    <property type="project" value="TreeGrafter"/>
</dbReference>
<comment type="similarity">
    <text evidence="1">Belongs to the ketopantoate reductase family.</text>
</comment>
<dbReference type="AlphaFoldDB" id="A0A238FHY9"/>
<feature type="compositionally biased region" description="Polar residues" evidence="4">
    <location>
        <begin position="45"/>
        <end position="59"/>
    </location>
</feature>
<dbReference type="InterPro" id="IPR050838">
    <property type="entry name" value="Ketopantoate_reductase"/>
</dbReference>
<dbReference type="PANTHER" id="PTHR43765">
    <property type="entry name" value="2-DEHYDROPANTOATE 2-REDUCTASE-RELATED"/>
    <property type="match status" value="1"/>
</dbReference>
<dbReference type="Gene3D" id="1.10.1040.10">
    <property type="entry name" value="N-(1-d-carboxylethyl)-l-norvaline Dehydrogenase, domain 2"/>
    <property type="match status" value="1"/>
</dbReference>
<feature type="domain" description="Ketopantoate reductase C-terminal" evidence="7">
    <location>
        <begin position="455"/>
        <end position="490"/>
    </location>
</feature>
<evidence type="ECO:0000259" key="7">
    <source>
        <dbReference type="Pfam" id="PF08546"/>
    </source>
</evidence>